<accession>A0A1L3SN78</accession>
<gene>
    <name evidence="8" type="ORF">BSQ44_04770</name>
</gene>
<keyword evidence="6 8" id="KW-0067">ATP-binding</keyword>
<dbReference type="OrthoDB" id="9805029at2"/>
<evidence type="ECO:0000313" key="9">
    <source>
        <dbReference type="Proteomes" id="UP000182840"/>
    </source>
</evidence>
<dbReference type="InterPro" id="IPR050107">
    <property type="entry name" value="ABC_carbohydrate_import_ATPase"/>
</dbReference>
<dbReference type="KEGG" id="meso:BSQ44_04770"/>
<keyword evidence="3" id="KW-0762">Sugar transport</keyword>
<sequence>MNTEPLRPVVSLEKATKTYGGIAALAEADFELYAGEIHALVGENGAGKSTLCKLIAGVVVPTEGVLRVDGEPVAFSAPKDASARGISMVYQETSLVPQLTVAQNIVLGREQVFNSVRKVRNAARQVLQRLNFKVDPSQLAGSLSAAKRQMVEIARAVLNEARVIILDEPTAALTPEETDHLFDLMKSLQRSGVAIIFISHALEEALTHADRISVLRNGRMMVTGPASDFDRARLIRHMIGEELEEHGATTAKARAVRSALPVLRVENIRMGSMVNNMSFSIFPGEITGIAGLIGSGRSEVAKVIMGHTKRNFGGGRIWLDGKEVRYSIPAHAVADGIAYISEDRKLDGFFETLSVTDNIGLGWLAKFGRRTLLAPFARMHGIAREWEERLSIRGIGSGQPVLHLSGGNQQKVVIAKSLAQQPRLVIFDEPTRGVDVGAIAEIRKIIRDIADTGAGVILISSYLPEILDLSDRILVAKSGTIAAEFSRAEATAERILHAAVH</sequence>
<dbReference type="SUPFAM" id="SSF52540">
    <property type="entry name" value="P-loop containing nucleoside triphosphate hydrolases"/>
    <property type="match status" value="2"/>
</dbReference>
<dbReference type="Gene3D" id="3.40.50.300">
    <property type="entry name" value="P-loop containing nucleotide triphosphate hydrolases"/>
    <property type="match status" value="2"/>
</dbReference>
<keyword evidence="5" id="KW-0547">Nucleotide-binding</keyword>
<dbReference type="EMBL" id="CP018171">
    <property type="protein sequence ID" value="APH70772.1"/>
    <property type="molecule type" value="Genomic_DNA"/>
</dbReference>
<dbReference type="CDD" id="cd03215">
    <property type="entry name" value="ABC_Carb_Monos_II"/>
    <property type="match status" value="1"/>
</dbReference>
<dbReference type="Proteomes" id="UP000182840">
    <property type="component" value="Chromosome"/>
</dbReference>
<keyword evidence="9" id="KW-1185">Reference proteome</keyword>
<keyword evidence="4" id="KW-0677">Repeat</keyword>
<dbReference type="CDD" id="cd03216">
    <property type="entry name" value="ABC_Carb_Monos_I"/>
    <property type="match status" value="1"/>
</dbReference>
<dbReference type="SMART" id="SM00382">
    <property type="entry name" value="AAA"/>
    <property type="match status" value="2"/>
</dbReference>
<feature type="domain" description="ABC transporter" evidence="7">
    <location>
        <begin position="10"/>
        <end position="242"/>
    </location>
</feature>
<comment type="similarity">
    <text evidence="1">Belongs to the ABC transporter superfamily.</text>
</comment>
<feature type="domain" description="ABC transporter" evidence="7">
    <location>
        <begin position="263"/>
        <end position="498"/>
    </location>
</feature>
<name>A0A1L3SN78_9HYPH</name>
<reference evidence="9" key="1">
    <citation type="submission" date="2016-11" db="EMBL/GenBank/DDBJ databases">
        <title>Mesorhizobium oceanicum sp. nov., isolated from deep seawater in South China Sea.</title>
        <authorList>
            <person name="Fu G.-Y."/>
        </authorList>
    </citation>
    <scope>NUCLEOTIDE SEQUENCE [LARGE SCALE GENOMIC DNA]</scope>
    <source>
        <strain evidence="9">B7</strain>
    </source>
</reference>
<evidence type="ECO:0000256" key="3">
    <source>
        <dbReference type="ARBA" id="ARBA00022597"/>
    </source>
</evidence>
<keyword evidence="2" id="KW-0813">Transport</keyword>
<dbReference type="RefSeq" id="WP_072602181.1">
    <property type="nucleotide sequence ID" value="NZ_CP018171.1"/>
</dbReference>
<dbReference type="InterPro" id="IPR027417">
    <property type="entry name" value="P-loop_NTPase"/>
</dbReference>
<evidence type="ECO:0000256" key="6">
    <source>
        <dbReference type="ARBA" id="ARBA00022840"/>
    </source>
</evidence>
<dbReference type="InterPro" id="IPR003593">
    <property type="entry name" value="AAA+_ATPase"/>
</dbReference>
<evidence type="ECO:0000313" key="8">
    <source>
        <dbReference type="EMBL" id="APH70772.1"/>
    </source>
</evidence>
<dbReference type="GO" id="GO:0016887">
    <property type="term" value="F:ATP hydrolysis activity"/>
    <property type="evidence" value="ECO:0007669"/>
    <property type="project" value="InterPro"/>
</dbReference>
<evidence type="ECO:0000256" key="4">
    <source>
        <dbReference type="ARBA" id="ARBA00022737"/>
    </source>
</evidence>
<dbReference type="STRING" id="1670800.BSQ44_04770"/>
<evidence type="ECO:0000256" key="2">
    <source>
        <dbReference type="ARBA" id="ARBA00022448"/>
    </source>
</evidence>
<evidence type="ECO:0000256" key="5">
    <source>
        <dbReference type="ARBA" id="ARBA00022741"/>
    </source>
</evidence>
<organism evidence="8 9">
    <name type="scientific">Aquibium oceanicum</name>
    <dbReference type="NCBI Taxonomy" id="1670800"/>
    <lineage>
        <taxon>Bacteria</taxon>
        <taxon>Pseudomonadati</taxon>
        <taxon>Pseudomonadota</taxon>
        <taxon>Alphaproteobacteria</taxon>
        <taxon>Hyphomicrobiales</taxon>
        <taxon>Phyllobacteriaceae</taxon>
        <taxon>Aquibium</taxon>
    </lineage>
</organism>
<dbReference type="AlphaFoldDB" id="A0A1L3SN78"/>
<dbReference type="InterPro" id="IPR017871">
    <property type="entry name" value="ABC_transporter-like_CS"/>
</dbReference>
<dbReference type="PROSITE" id="PS50893">
    <property type="entry name" value="ABC_TRANSPORTER_2"/>
    <property type="match status" value="2"/>
</dbReference>
<dbReference type="Pfam" id="PF00005">
    <property type="entry name" value="ABC_tran"/>
    <property type="match status" value="2"/>
</dbReference>
<evidence type="ECO:0000259" key="7">
    <source>
        <dbReference type="PROSITE" id="PS50893"/>
    </source>
</evidence>
<dbReference type="PANTHER" id="PTHR43790:SF9">
    <property type="entry name" value="GALACTOFURANOSE TRANSPORTER ATP-BINDING PROTEIN YTFR"/>
    <property type="match status" value="1"/>
</dbReference>
<dbReference type="InterPro" id="IPR003439">
    <property type="entry name" value="ABC_transporter-like_ATP-bd"/>
</dbReference>
<dbReference type="GO" id="GO:0005524">
    <property type="term" value="F:ATP binding"/>
    <property type="evidence" value="ECO:0007669"/>
    <property type="project" value="UniProtKB-KW"/>
</dbReference>
<dbReference type="PROSITE" id="PS00211">
    <property type="entry name" value="ABC_TRANSPORTER_1"/>
    <property type="match status" value="1"/>
</dbReference>
<proteinExistence type="inferred from homology"/>
<evidence type="ECO:0000256" key="1">
    <source>
        <dbReference type="ARBA" id="ARBA00005417"/>
    </source>
</evidence>
<protein>
    <submittedName>
        <fullName evidence="8">ABC transporter ATP-binding protein</fullName>
    </submittedName>
</protein>
<dbReference type="PANTHER" id="PTHR43790">
    <property type="entry name" value="CARBOHYDRATE TRANSPORT ATP-BINDING PROTEIN MG119-RELATED"/>
    <property type="match status" value="1"/>
</dbReference>